<evidence type="ECO:0000256" key="2">
    <source>
        <dbReference type="ARBA" id="ARBA00023002"/>
    </source>
</evidence>
<feature type="domain" description="NmrA-like" evidence="3">
    <location>
        <begin position="3"/>
        <end position="297"/>
    </location>
</feature>
<keyword evidence="2" id="KW-0560">Oxidoreductase</keyword>
<dbReference type="PANTHER" id="PTHR43349:SF93">
    <property type="entry name" value="ISOFLAVONE REDUCTASE HOMOLOG P3-RELATED"/>
    <property type="match status" value="1"/>
</dbReference>
<evidence type="ECO:0000256" key="1">
    <source>
        <dbReference type="ARBA" id="ARBA00022857"/>
    </source>
</evidence>
<dbReference type="InterPro" id="IPR045312">
    <property type="entry name" value="PCBER-like"/>
</dbReference>
<sequence length="316" mass="34458">MGKSRVLVLGATGYIGKYIAKASAQLGHPTFILVRPATLDSSKKELLNSFTAAGITILHGDIGDKESIVAALKQVDVVISALGMPQVLDQLNLIKAIKEVGHIKRFLPSEFGADVERVPKIKAIQSVFHPKVEIRNAIREAGIPYTFVNSNAFIAYGVSLFFKENLQVPPSDKVTIFGDGNVKAIFVAEDDVALATIKAIDDPRTLNKQLVIRPKTNILSLNEIVELFEKKIGHNLEKNYIPGSVIQAQLDELPFPDVIFPAFAFSTFVKGDNLFELGPEDVQATELYPDLEFTTFSSVLDTIVVKPKTPLSGALS</sequence>
<dbReference type="InterPro" id="IPR008030">
    <property type="entry name" value="NmrA-like"/>
</dbReference>
<organism evidence="4 5">
    <name type="scientific">Sphagnum jensenii</name>
    <dbReference type="NCBI Taxonomy" id="128206"/>
    <lineage>
        <taxon>Eukaryota</taxon>
        <taxon>Viridiplantae</taxon>
        <taxon>Streptophyta</taxon>
        <taxon>Embryophyta</taxon>
        <taxon>Bryophyta</taxon>
        <taxon>Sphagnophytina</taxon>
        <taxon>Sphagnopsida</taxon>
        <taxon>Sphagnales</taxon>
        <taxon>Sphagnaceae</taxon>
        <taxon>Sphagnum</taxon>
    </lineage>
</organism>
<dbReference type="InterPro" id="IPR050608">
    <property type="entry name" value="NmrA-type/Isoflavone_red_sf"/>
</dbReference>
<dbReference type="Pfam" id="PF05368">
    <property type="entry name" value="NmrA"/>
    <property type="match status" value="1"/>
</dbReference>
<gene>
    <name evidence="4" type="ORF">CSSPJE1EN2_LOCUS17990</name>
</gene>
<dbReference type="SUPFAM" id="SSF51735">
    <property type="entry name" value="NAD(P)-binding Rossmann-fold domains"/>
    <property type="match status" value="1"/>
</dbReference>
<evidence type="ECO:0000313" key="5">
    <source>
        <dbReference type="Proteomes" id="UP001497522"/>
    </source>
</evidence>
<proteinExistence type="predicted"/>
<dbReference type="PANTHER" id="PTHR43349">
    <property type="entry name" value="PINORESINOL REDUCTASE-RELATED"/>
    <property type="match status" value="1"/>
</dbReference>
<keyword evidence="5" id="KW-1185">Reference proteome</keyword>
<evidence type="ECO:0000259" key="3">
    <source>
        <dbReference type="Pfam" id="PF05368"/>
    </source>
</evidence>
<dbReference type="Gene3D" id="3.40.50.720">
    <property type="entry name" value="NAD(P)-binding Rossmann-like Domain"/>
    <property type="match status" value="1"/>
</dbReference>
<reference evidence="4" key="1">
    <citation type="submission" date="2024-03" db="EMBL/GenBank/DDBJ databases">
        <authorList>
            <consortium name="ELIXIR-Norway"/>
            <consortium name="Elixir Norway"/>
        </authorList>
    </citation>
    <scope>NUCLEOTIDE SEQUENCE</scope>
</reference>
<accession>A0ABP1BKF7</accession>
<dbReference type="Proteomes" id="UP001497522">
    <property type="component" value="Chromosome 5"/>
</dbReference>
<protein>
    <recommendedName>
        <fullName evidence="3">NmrA-like domain-containing protein</fullName>
    </recommendedName>
</protein>
<keyword evidence="1" id="KW-0521">NADP</keyword>
<dbReference type="CDD" id="cd05259">
    <property type="entry name" value="PCBER_SDR_a"/>
    <property type="match status" value="1"/>
</dbReference>
<name>A0ABP1BKF7_9BRYO</name>
<dbReference type="InterPro" id="IPR036291">
    <property type="entry name" value="NAD(P)-bd_dom_sf"/>
</dbReference>
<evidence type="ECO:0000313" key="4">
    <source>
        <dbReference type="EMBL" id="CAK9875768.1"/>
    </source>
</evidence>
<dbReference type="EMBL" id="OZ023706">
    <property type="protein sequence ID" value="CAK9875768.1"/>
    <property type="molecule type" value="Genomic_DNA"/>
</dbReference>
<dbReference type="Gene3D" id="3.90.25.10">
    <property type="entry name" value="UDP-galactose 4-epimerase, domain 1"/>
    <property type="match status" value="1"/>
</dbReference>